<dbReference type="InterPro" id="IPR025662">
    <property type="entry name" value="Sigma_54_int_dom_ATP-bd_1"/>
</dbReference>
<dbReference type="InterPro" id="IPR001789">
    <property type="entry name" value="Sig_transdc_resp-reg_receiver"/>
</dbReference>
<accession>A0ABM8EAG8</accession>
<proteinExistence type="predicted"/>
<evidence type="ECO:0000256" key="6">
    <source>
        <dbReference type="PROSITE-ProRule" id="PRU00169"/>
    </source>
</evidence>
<feature type="modified residue" description="4-aspartylphosphate" evidence="6">
    <location>
        <position position="36"/>
    </location>
</feature>
<dbReference type="SUPFAM" id="SSF52172">
    <property type="entry name" value="CheY-like"/>
    <property type="match status" value="1"/>
</dbReference>
<evidence type="ECO:0000256" key="1">
    <source>
        <dbReference type="ARBA" id="ARBA00022741"/>
    </source>
</evidence>
<keyword evidence="2" id="KW-0067">ATP-binding</keyword>
<keyword evidence="9" id="KW-0238">DNA-binding</keyword>
<dbReference type="EMBL" id="AP027142">
    <property type="protein sequence ID" value="BDV34919.1"/>
    <property type="molecule type" value="Genomic_DNA"/>
</dbReference>
<dbReference type="Gene3D" id="3.40.50.300">
    <property type="entry name" value="P-loop containing nucleotide triphosphate hydrolases"/>
    <property type="match status" value="1"/>
</dbReference>
<dbReference type="SUPFAM" id="SSF52540">
    <property type="entry name" value="P-loop containing nucleoside triphosphate hydrolases"/>
    <property type="match status" value="1"/>
</dbReference>
<dbReference type="SMART" id="SM00448">
    <property type="entry name" value="REC"/>
    <property type="match status" value="1"/>
</dbReference>
<dbReference type="Gene3D" id="1.10.10.60">
    <property type="entry name" value="Homeodomain-like"/>
    <property type="match status" value="1"/>
</dbReference>
<keyword evidence="1" id="KW-0547">Nucleotide-binding</keyword>
<dbReference type="Pfam" id="PF02954">
    <property type="entry name" value="HTH_8"/>
    <property type="match status" value="1"/>
</dbReference>
<dbReference type="CDD" id="cd00009">
    <property type="entry name" value="AAA"/>
    <property type="match status" value="1"/>
</dbReference>
<evidence type="ECO:0000313" key="10">
    <source>
        <dbReference type="Proteomes" id="UP001317629"/>
    </source>
</evidence>
<dbReference type="InterPro" id="IPR025944">
    <property type="entry name" value="Sigma_54_int_dom_CS"/>
</dbReference>
<gene>
    <name evidence="9" type="primary">zraR</name>
    <name evidence="9" type="ORF">SS37A_24480</name>
</gene>
<dbReference type="InterPro" id="IPR002078">
    <property type="entry name" value="Sigma_54_int"/>
</dbReference>
<dbReference type="Pfam" id="PF00072">
    <property type="entry name" value="Response_reg"/>
    <property type="match status" value="1"/>
</dbReference>
<dbReference type="Gene3D" id="1.10.8.60">
    <property type="match status" value="1"/>
</dbReference>
<evidence type="ECO:0000256" key="2">
    <source>
        <dbReference type="ARBA" id="ARBA00022840"/>
    </source>
</evidence>
<dbReference type="PROSITE" id="PS50045">
    <property type="entry name" value="SIGMA54_INTERACT_4"/>
    <property type="match status" value="1"/>
</dbReference>
<evidence type="ECO:0000259" key="7">
    <source>
        <dbReference type="PROSITE" id="PS50045"/>
    </source>
</evidence>
<dbReference type="InterPro" id="IPR003593">
    <property type="entry name" value="AAA+_ATPase"/>
</dbReference>
<dbReference type="InterPro" id="IPR002197">
    <property type="entry name" value="HTH_Fis"/>
</dbReference>
<organism evidence="9 10">
    <name type="scientific">Methylocystis iwaonis</name>
    <dbReference type="NCBI Taxonomy" id="2885079"/>
    <lineage>
        <taxon>Bacteria</taxon>
        <taxon>Pseudomonadati</taxon>
        <taxon>Pseudomonadota</taxon>
        <taxon>Alphaproteobacteria</taxon>
        <taxon>Hyphomicrobiales</taxon>
        <taxon>Methylocystaceae</taxon>
        <taxon>Methylocystis</taxon>
    </lineage>
</organism>
<dbReference type="InterPro" id="IPR027417">
    <property type="entry name" value="P-loop_NTPase"/>
</dbReference>
<dbReference type="Gene3D" id="3.40.50.2300">
    <property type="match status" value="1"/>
</dbReference>
<protein>
    <submittedName>
        <fullName evidence="9">DNA-binding response regulator</fullName>
    </submittedName>
</protein>
<keyword evidence="6" id="KW-0597">Phosphoprotein</keyword>
<dbReference type="PROSITE" id="PS00675">
    <property type="entry name" value="SIGMA54_INTERACT_1"/>
    <property type="match status" value="1"/>
</dbReference>
<sequence>MRSILVDAGFDVMEAQAGEPGLELASRHPPDAVVLDMRMSGIGGEEVLRRLLQRDRRLPIVIATAYGTITGAINAIKEGAFEYLTKPFRNDQFVDVVKRAVARRAALHKQSAENVRADIFGLMGKSAAIQKLADEIEAVARSDYSVVVQGETGSGKEIVAQSLHRHSGRVAKPFIVVDCGAIAESLINSEFFGHEKGAFTGAAARHCGCFEAAAKGGTIFLDEIGNLSIAGQKALLRALEARTIHRVGGSEQISLDVRVIAATNDALKERAEAGDFREDLYYRLAEYVISVPPLRARPEDVPFLAERFLVQARDCLGQAPIDIDAKALELLQAHHWPGNVRELRNVMRRAALTSADAVSAAHIADRLNRAPLPPSQTQMAAAAPLRDQMRYQVRAVERDAVLDALNRAKGNKAEAARLLGVDYKTYRLKLKRLEGEGGDIRQ</sequence>
<keyword evidence="3" id="KW-0902">Two-component regulatory system</keyword>
<keyword evidence="4" id="KW-0805">Transcription regulation</keyword>
<dbReference type="Pfam" id="PF00158">
    <property type="entry name" value="Sigma54_activat"/>
    <property type="match status" value="1"/>
</dbReference>
<dbReference type="PROSITE" id="PS00688">
    <property type="entry name" value="SIGMA54_INTERACT_3"/>
    <property type="match status" value="1"/>
</dbReference>
<keyword evidence="5" id="KW-0804">Transcription</keyword>
<feature type="domain" description="Response regulatory" evidence="8">
    <location>
        <begin position="1"/>
        <end position="101"/>
    </location>
</feature>
<evidence type="ECO:0000313" key="9">
    <source>
        <dbReference type="EMBL" id="BDV34919.1"/>
    </source>
</evidence>
<dbReference type="InterPro" id="IPR009057">
    <property type="entry name" value="Homeodomain-like_sf"/>
</dbReference>
<dbReference type="PRINTS" id="PR01590">
    <property type="entry name" value="HTHFIS"/>
</dbReference>
<dbReference type="GO" id="GO:0003677">
    <property type="term" value="F:DNA binding"/>
    <property type="evidence" value="ECO:0007669"/>
    <property type="project" value="UniProtKB-KW"/>
</dbReference>
<dbReference type="SMART" id="SM00382">
    <property type="entry name" value="AAA"/>
    <property type="match status" value="1"/>
</dbReference>
<keyword evidence="10" id="KW-1185">Reference proteome</keyword>
<reference evidence="9 10" key="1">
    <citation type="journal article" date="2023" name="Int. J. Syst. Evol. Microbiol.">
        <title>Methylocystis iwaonis sp. nov., a type II methane-oxidizing bacterium from surface soil of a rice paddy field in Japan, and emended description of the genus Methylocystis (ex Whittenbury et al. 1970) Bowman et al. 1993.</title>
        <authorList>
            <person name="Kaise H."/>
            <person name="Sawadogo J.B."/>
            <person name="Alam M.S."/>
            <person name="Ueno C."/>
            <person name="Dianou D."/>
            <person name="Shinjo R."/>
            <person name="Asakawa S."/>
        </authorList>
    </citation>
    <scope>NUCLEOTIDE SEQUENCE [LARGE SCALE GENOMIC DNA]</scope>
    <source>
        <strain evidence="9 10">SS37A-Re</strain>
    </source>
</reference>
<dbReference type="PROSITE" id="PS50110">
    <property type="entry name" value="RESPONSE_REGULATORY"/>
    <property type="match status" value="1"/>
</dbReference>
<feature type="domain" description="Sigma-54 factor interaction" evidence="7">
    <location>
        <begin position="122"/>
        <end position="352"/>
    </location>
</feature>
<name>A0ABM8EAG8_9HYPH</name>
<evidence type="ECO:0000256" key="4">
    <source>
        <dbReference type="ARBA" id="ARBA00023015"/>
    </source>
</evidence>
<dbReference type="Pfam" id="PF25601">
    <property type="entry name" value="AAA_lid_14"/>
    <property type="match status" value="1"/>
</dbReference>
<evidence type="ECO:0000256" key="5">
    <source>
        <dbReference type="ARBA" id="ARBA00023163"/>
    </source>
</evidence>
<dbReference type="PANTHER" id="PTHR32071">
    <property type="entry name" value="TRANSCRIPTIONAL REGULATORY PROTEIN"/>
    <property type="match status" value="1"/>
</dbReference>
<dbReference type="Proteomes" id="UP001317629">
    <property type="component" value="Chromosome"/>
</dbReference>
<evidence type="ECO:0000256" key="3">
    <source>
        <dbReference type="ARBA" id="ARBA00023012"/>
    </source>
</evidence>
<dbReference type="SUPFAM" id="SSF46689">
    <property type="entry name" value="Homeodomain-like"/>
    <property type="match status" value="1"/>
</dbReference>
<evidence type="ECO:0000259" key="8">
    <source>
        <dbReference type="PROSITE" id="PS50110"/>
    </source>
</evidence>
<dbReference type="InterPro" id="IPR011006">
    <property type="entry name" value="CheY-like_superfamily"/>
</dbReference>
<dbReference type="InterPro" id="IPR058031">
    <property type="entry name" value="AAA_lid_NorR"/>
</dbReference>